<accession>A0ABD2XV79</accession>
<dbReference type="SUPFAM" id="SSF56672">
    <property type="entry name" value="DNA/RNA polymerases"/>
    <property type="match status" value="1"/>
</dbReference>
<dbReference type="Proteomes" id="UP001630127">
    <property type="component" value="Unassembled WGS sequence"/>
</dbReference>
<dbReference type="AlphaFoldDB" id="A0ABD2XV79"/>
<dbReference type="InterPro" id="IPR053134">
    <property type="entry name" value="RNA-dir_DNA_polymerase"/>
</dbReference>
<dbReference type="InterPro" id="IPR043502">
    <property type="entry name" value="DNA/RNA_pol_sf"/>
</dbReference>
<keyword evidence="2" id="KW-1185">Reference proteome</keyword>
<dbReference type="Gene3D" id="3.10.10.10">
    <property type="entry name" value="HIV Type 1 Reverse Transcriptase, subunit A, domain 1"/>
    <property type="match status" value="1"/>
</dbReference>
<dbReference type="PANTHER" id="PTHR24559">
    <property type="entry name" value="TRANSPOSON TY3-I GAG-POL POLYPROTEIN"/>
    <property type="match status" value="1"/>
</dbReference>
<sequence length="122" mass="13904">MVQQSLQGNSTFNINNIEHETLAISSQISKLLEEFSDVFDIPQSLPSPRQHDNCIPHKPDAHPLKLKPYRYPHSQKNEIENQVTEMLNNGIIQHSTNPFASPVLLVKIRNIIHGDFVLITEN</sequence>
<evidence type="ECO:0000313" key="1">
    <source>
        <dbReference type="EMBL" id="KAL3498631.1"/>
    </source>
</evidence>
<gene>
    <name evidence="1" type="ORF">ACH5RR_041363</name>
</gene>
<evidence type="ECO:0000313" key="2">
    <source>
        <dbReference type="Proteomes" id="UP001630127"/>
    </source>
</evidence>
<dbReference type="EMBL" id="JBJUIK010000017">
    <property type="protein sequence ID" value="KAL3498631.1"/>
    <property type="molecule type" value="Genomic_DNA"/>
</dbReference>
<proteinExistence type="predicted"/>
<name>A0ABD2XV79_9GENT</name>
<organism evidence="1 2">
    <name type="scientific">Cinchona calisaya</name>
    <dbReference type="NCBI Taxonomy" id="153742"/>
    <lineage>
        <taxon>Eukaryota</taxon>
        <taxon>Viridiplantae</taxon>
        <taxon>Streptophyta</taxon>
        <taxon>Embryophyta</taxon>
        <taxon>Tracheophyta</taxon>
        <taxon>Spermatophyta</taxon>
        <taxon>Magnoliopsida</taxon>
        <taxon>eudicotyledons</taxon>
        <taxon>Gunneridae</taxon>
        <taxon>Pentapetalae</taxon>
        <taxon>asterids</taxon>
        <taxon>lamiids</taxon>
        <taxon>Gentianales</taxon>
        <taxon>Rubiaceae</taxon>
        <taxon>Cinchonoideae</taxon>
        <taxon>Cinchoneae</taxon>
        <taxon>Cinchona</taxon>
    </lineage>
</organism>
<protein>
    <submittedName>
        <fullName evidence="1">Uncharacterized protein</fullName>
    </submittedName>
</protein>
<reference evidence="1 2" key="1">
    <citation type="submission" date="2024-11" db="EMBL/GenBank/DDBJ databases">
        <title>A near-complete genome assembly of Cinchona calisaya.</title>
        <authorList>
            <person name="Lian D.C."/>
            <person name="Zhao X.W."/>
            <person name="Wei L."/>
        </authorList>
    </citation>
    <scope>NUCLEOTIDE SEQUENCE [LARGE SCALE GENOMIC DNA]</scope>
    <source>
        <tissue evidence="1">Nenye</tissue>
    </source>
</reference>
<dbReference type="PANTHER" id="PTHR24559:SF450">
    <property type="entry name" value="RNA-DIRECTED DNA POLYMERASE HOMOLOG"/>
    <property type="match status" value="1"/>
</dbReference>
<comment type="caution">
    <text evidence="1">The sequence shown here is derived from an EMBL/GenBank/DDBJ whole genome shotgun (WGS) entry which is preliminary data.</text>
</comment>